<keyword evidence="1" id="KW-0472">Membrane</keyword>
<feature type="transmembrane region" description="Helical" evidence="1">
    <location>
        <begin position="467"/>
        <end position="490"/>
    </location>
</feature>
<feature type="transmembrane region" description="Helical" evidence="1">
    <location>
        <begin position="257"/>
        <end position="278"/>
    </location>
</feature>
<reference evidence="2 3" key="1">
    <citation type="submission" date="2022-05" db="EMBL/GenBank/DDBJ databases">
        <authorList>
            <consortium name="Genoscope - CEA"/>
            <person name="William W."/>
        </authorList>
    </citation>
    <scope>NUCLEOTIDE SEQUENCE [LARGE SCALE GENOMIC DNA]</scope>
</reference>
<dbReference type="PANTHER" id="PTHR11319">
    <property type="entry name" value="G PROTEIN-COUPLED RECEPTOR-RELATED"/>
    <property type="match status" value="1"/>
</dbReference>
<comment type="caution">
    <text evidence="2">The sequence shown here is derived from an EMBL/GenBank/DDBJ whole genome shotgun (WGS) entry which is preliminary data.</text>
</comment>
<evidence type="ECO:0000313" key="2">
    <source>
        <dbReference type="EMBL" id="CAH3043709.1"/>
    </source>
</evidence>
<evidence type="ECO:0000256" key="1">
    <source>
        <dbReference type="SAM" id="Phobius"/>
    </source>
</evidence>
<proteinExistence type="predicted"/>
<evidence type="ECO:0000313" key="3">
    <source>
        <dbReference type="Proteomes" id="UP001159428"/>
    </source>
</evidence>
<feature type="non-terminal residue" evidence="2">
    <location>
        <position position="1"/>
    </location>
</feature>
<feature type="transmembrane region" description="Helical" evidence="1">
    <location>
        <begin position="361"/>
        <end position="381"/>
    </location>
</feature>
<organism evidence="2 3">
    <name type="scientific">Pocillopora meandrina</name>
    <dbReference type="NCBI Taxonomy" id="46732"/>
    <lineage>
        <taxon>Eukaryota</taxon>
        <taxon>Metazoa</taxon>
        <taxon>Cnidaria</taxon>
        <taxon>Anthozoa</taxon>
        <taxon>Hexacorallia</taxon>
        <taxon>Scleractinia</taxon>
        <taxon>Astrocoeniina</taxon>
        <taxon>Pocilloporidae</taxon>
        <taxon>Pocillopora</taxon>
    </lineage>
</organism>
<dbReference type="AlphaFoldDB" id="A0AAU9W1Q0"/>
<name>A0AAU9W1Q0_9CNID</name>
<sequence>LLRNPLESHGEAIKVPLTHGSPSSEEGMLIVALNRLGFRKTTHSNYNIFLPCPLGTFSNYTLLTLEPNVEICIDCPPGGFYSDSLAFVGKGCKKCPNGSYVAYDKKPGKSVSNCKSCPQGTETDYFAGYRACPCLEGHYRTHLFEGCRKCGKDGIVCQDEYASLKPGYWWQWRNDSYKLRYRDFIKNLNASLPALDENSVQYPYALPTPYRCQVPESCEGGLDSLCAAGYEGPICAVCSSGYQKQFHSCKKCPSKSWIVGQSSLVAAIFLITFTLLTWKRKAKLAMDHGHNLMDTFLSKLKILIGFYQVTHGLLGVFSYISWPSSLKGVAKYSEVLQLNLLDIAPAHCLFPGFRANAFGDLFVILSINAIAIGASGVFYGIRKRIILQNKSLEDEEKPAKISEMKEVVYKNVFFVLYVTYLSTFSKTASVLQLACRKVCRDKNEELCNEYLKADYSVKCQGSTYNHLLIVAYISTAYILTLPVASFIALWRYRRAISTAADGDGSGVGTELVEGLRFLFENYKPHTWYWELIEMSRKVILTSGLILVGHESRSYIGLAWVVAGVYGIHFSWMRPIQDPFENRLMTTSIAVTVVNLGIGAVSKIPAENISDAVDKDMDALTMKILILGANTLVICLLVVQYFVYLHQYLKEWRKNPQWSFSCCLALVLPLNDLQGEIRGMVGKNMLKAQLQTGMMGKPSISACAKESGAMSFNLSRGDVDRDDANTTEFRELHLKKNKHRQNHRTIKYDLGTQTEVTMPSYVATHWFLARADISVRTLNI</sequence>
<evidence type="ECO:0008006" key="4">
    <source>
        <dbReference type="Google" id="ProtNLM"/>
    </source>
</evidence>
<dbReference type="EMBL" id="CALNXJ010000007">
    <property type="protein sequence ID" value="CAH3043709.1"/>
    <property type="molecule type" value="Genomic_DNA"/>
</dbReference>
<feature type="transmembrane region" description="Helical" evidence="1">
    <location>
        <begin position="553"/>
        <end position="571"/>
    </location>
</feature>
<keyword evidence="1" id="KW-0812">Transmembrane</keyword>
<gene>
    <name evidence="2" type="ORF">PMEA_00031690</name>
</gene>
<keyword evidence="3" id="KW-1185">Reference proteome</keyword>
<keyword evidence="1" id="KW-1133">Transmembrane helix</keyword>
<dbReference type="Proteomes" id="UP001159428">
    <property type="component" value="Unassembled WGS sequence"/>
</dbReference>
<feature type="transmembrane region" description="Helical" evidence="1">
    <location>
        <begin position="623"/>
        <end position="643"/>
    </location>
</feature>
<protein>
    <recommendedName>
        <fullName evidence="4">Tyrosine-protein kinase ephrin type A/B receptor-like domain-containing protein</fullName>
    </recommendedName>
</protein>
<feature type="transmembrane region" description="Helical" evidence="1">
    <location>
        <begin position="302"/>
        <end position="322"/>
    </location>
</feature>
<accession>A0AAU9W1Q0</accession>
<dbReference type="PANTHER" id="PTHR11319:SF35">
    <property type="entry name" value="OUTER MEMBRANE PROTEIN PMPC-RELATED"/>
    <property type="match status" value="1"/>
</dbReference>